<protein>
    <submittedName>
        <fullName evidence="1">Uncharacterized protein</fullName>
    </submittedName>
</protein>
<dbReference type="EMBL" id="HACA01001681">
    <property type="protein sequence ID" value="CDW19042.1"/>
    <property type="molecule type" value="Transcribed_RNA"/>
</dbReference>
<dbReference type="AlphaFoldDB" id="A0A0K2T0A4"/>
<organism evidence="1">
    <name type="scientific">Lepeophtheirus salmonis</name>
    <name type="common">Salmon louse</name>
    <name type="synonym">Caligus salmonis</name>
    <dbReference type="NCBI Taxonomy" id="72036"/>
    <lineage>
        <taxon>Eukaryota</taxon>
        <taxon>Metazoa</taxon>
        <taxon>Ecdysozoa</taxon>
        <taxon>Arthropoda</taxon>
        <taxon>Crustacea</taxon>
        <taxon>Multicrustacea</taxon>
        <taxon>Hexanauplia</taxon>
        <taxon>Copepoda</taxon>
        <taxon>Siphonostomatoida</taxon>
        <taxon>Caligidae</taxon>
        <taxon>Lepeophtheirus</taxon>
    </lineage>
</organism>
<reference evidence="1" key="1">
    <citation type="submission" date="2014-05" db="EMBL/GenBank/DDBJ databases">
        <authorList>
            <person name="Chronopoulou M."/>
        </authorList>
    </citation>
    <scope>NUCLEOTIDE SEQUENCE</scope>
    <source>
        <tissue evidence="1">Whole organism</tissue>
    </source>
</reference>
<proteinExistence type="predicted"/>
<accession>A0A0K2T0A4</accession>
<evidence type="ECO:0000313" key="1">
    <source>
        <dbReference type="EMBL" id="CDW19042.1"/>
    </source>
</evidence>
<sequence>MKRRARGEGESTAYGTTKAFNQVAYRGPTSSKA</sequence>
<name>A0A0K2T0A4_LEPSM</name>